<feature type="region of interest" description="Disordered" evidence="1">
    <location>
        <begin position="98"/>
        <end position="136"/>
    </location>
</feature>
<dbReference type="AlphaFoldDB" id="A0A8J6B254"/>
<evidence type="ECO:0000313" key="4">
    <source>
        <dbReference type="Proteomes" id="UP000717585"/>
    </source>
</evidence>
<dbReference type="Proteomes" id="UP000717585">
    <property type="component" value="Unassembled WGS sequence"/>
</dbReference>
<keyword evidence="4" id="KW-1185">Reference proteome</keyword>
<feature type="compositionally biased region" description="Polar residues" evidence="1">
    <location>
        <begin position="126"/>
        <end position="136"/>
    </location>
</feature>
<proteinExistence type="predicted"/>
<feature type="compositionally biased region" description="Low complexity" evidence="1">
    <location>
        <begin position="99"/>
        <end position="125"/>
    </location>
</feature>
<comment type="caution">
    <text evidence="2">The sequence shown here is derived from an EMBL/GenBank/DDBJ whole genome shotgun (WGS) entry which is preliminary data.</text>
</comment>
<evidence type="ECO:0000313" key="3">
    <source>
        <dbReference type="EMBL" id="KAG9394114.1"/>
    </source>
</evidence>
<name>A0A8J6B254_9EUKA</name>
<organism evidence="2 4">
    <name type="scientific">Carpediemonas membranifera</name>
    <dbReference type="NCBI Taxonomy" id="201153"/>
    <lineage>
        <taxon>Eukaryota</taxon>
        <taxon>Metamonada</taxon>
        <taxon>Carpediemonas-like organisms</taxon>
        <taxon>Carpediemonas</taxon>
    </lineage>
</organism>
<evidence type="ECO:0000256" key="1">
    <source>
        <dbReference type="SAM" id="MobiDB-lite"/>
    </source>
</evidence>
<dbReference type="EMBL" id="JAHDYR010000017">
    <property type="protein sequence ID" value="KAG9394114.1"/>
    <property type="molecule type" value="Genomic_DNA"/>
</dbReference>
<protein>
    <submittedName>
        <fullName evidence="2">Uncharacterized protein</fullName>
    </submittedName>
</protein>
<sequence>MTAIAVESQSDHVKKRAIVPDDPLQLGDMVLMKNQHPTKLHGHLGPYKVVGLGDLNAVTIAPLLGAASRRPSMRTSSYAWNPQTRHLRISQPCRLEIPRSSMSSPSSVSPRTTSFSSSGCLTTSSQRRAQTMSPSSTHYPCNGGCRELMRAGCGVPGTGCSLCKVGSPFFRFCGSPQMPPTGS</sequence>
<dbReference type="EMBL" id="JAHDYR010000017">
    <property type="protein sequence ID" value="KAG9394113.1"/>
    <property type="molecule type" value="Genomic_DNA"/>
</dbReference>
<gene>
    <name evidence="2" type="ORF">J8273_4476</name>
    <name evidence="3" type="ORF">J8273_4477</name>
</gene>
<evidence type="ECO:0000313" key="2">
    <source>
        <dbReference type="EMBL" id="KAG9394113.1"/>
    </source>
</evidence>
<accession>A0A8J6B254</accession>
<reference evidence="2" key="1">
    <citation type="submission" date="2021-05" db="EMBL/GenBank/DDBJ databases">
        <title>A free-living protist that lacks canonical eukaryotic 1 DNA replication and segregation systems.</title>
        <authorList>
            <person name="Salas-Leiva D.E."/>
            <person name="Tromer E.C."/>
            <person name="Curtis B.A."/>
            <person name="Jerlstrom-Hultqvist J."/>
            <person name="Kolisko M."/>
            <person name="Yi Z."/>
            <person name="Salas-Leiva J.S."/>
            <person name="Gallot-Lavallee L."/>
            <person name="Kops G.J.P.L."/>
            <person name="Archibald J.M."/>
            <person name="Simpson A.G.B."/>
            <person name="Roger A.J."/>
        </authorList>
    </citation>
    <scope>NUCLEOTIDE SEQUENCE</scope>
    <source>
        <strain evidence="2">BICM</strain>
    </source>
</reference>